<keyword evidence="1" id="KW-0472">Membrane</keyword>
<dbReference type="EMBL" id="JYIY01000049">
    <property type="protein sequence ID" value="KJL42013.1"/>
    <property type="molecule type" value="Genomic_DNA"/>
</dbReference>
<dbReference type="Proteomes" id="UP000033451">
    <property type="component" value="Unassembled WGS sequence"/>
</dbReference>
<dbReference type="OrthoDB" id="9926646at2"/>
<dbReference type="STRING" id="400772.RR49_00311"/>
<evidence type="ECO:0000256" key="1">
    <source>
        <dbReference type="SAM" id="Phobius"/>
    </source>
</evidence>
<keyword evidence="1" id="KW-1133">Transmembrane helix</keyword>
<sequence>MTPIVTTILVAAVIGLILLAVIALLWEAWNTERTRRIDIGEEYESLMETHERLRSVSASVVDQAKRTVDAAYQVVSAERERGHNARLDILRLIADKEHHSES</sequence>
<dbReference type="RefSeq" id="WP_045246108.1">
    <property type="nucleotide sequence ID" value="NZ_JYIY01000049.1"/>
</dbReference>
<accession>A0A0F0M357</accession>
<dbReference type="PATRIC" id="fig|400772.4.peg.337"/>
<keyword evidence="1" id="KW-0812">Transmembrane</keyword>
<proteinExistence type="predicted"/>
<feature type="transmembrane region" description="Helical" evidence="1">
    <location>
        <begin position="6"/>
        <end position="26"/>
    </location>
</feature>
<comment type="caution">
    <text evidence="2">The sequence shown here is derived from an EMBL/GenBank/DDBJ whole genome shotgun (WGS) entry which is preliminary data.</text>
</comment>
<reference evidence="2 3" key="1">
    <citation type="submission" date="2015-02" db="EMBL/GenBank/DDBJ databases">
        <title>Draft genome sequences of ten Microbacterium spp. with emphasis on heavy metal contaminated environments.</title>
        <authorList>
            <person name="Corretto E."/>
        </authorList>
    </citation>
    <scope>NUCLEOTIDE SEQUENCE [LARGE SCALE GENOMIC DNA]</scope>
    <source>
        <strain evidence="2 3">DSM 18659</strain>
    </source>
</reference>
<gene>
    <name evidence="2" type="ORF">RR49_00311</name>
</gene>
<dbReference type="AlphaFoldDB" id="A0A0F0M357"/>
<evidence type="ECO:0000313" key="3">
    <source>
        <dbReference type="Proteomes" id="UP000033451"/>
    </source>
</evidence>
<protein>
    <submittedName>
        <fullName evidence="2">Uncharacterized protein</fullName>
    </submittedName>
</protein>
<name>A0A0F0M357_9MICO</name>
<evidence type="ECO:0000313" key="2">
    <source>
        <dbReference type="EMBL" id="KJL42013.1"/>
    </source>
</evidence>
<keyword evidence="3" id="KW-1185">Reference proteome</keyword>
<organism evidence="2 3">
    <name type="scientific">Microbacterium ginsengisoli</name>
    <dbReference type="NCBI Taxonomy" id="400772"/>
    <lineage>
        <taxon>Bacteria</taxon>
        <taxon>Bacillati</taxon>
        <taxon>Actinomycetota</taxon>
        <taxon>Actinomycetes</taxon>
        <taxon>Micrococcales</taxon>
        <taxon>Microbacteriaceae</taxon>
        <taxon>Microbacterium</taxon>
    </lineage>
</organism>